<evidence type="ECO:0000313" key="2">
    <source>
        <dbReference type="Proteomes" id="UP001281147"/>
    </source>
</evidence>
<sequence length="811" mass="88510">MDGGDYLRCRNIQLETELRLVKEQLAQAQSGTQYLINCLSNQKSGHHQPIPAPDELRLHKVEADNLRLRRRLAFTQGVHGTVTGKLRLGASSSARRSELTHFQSSSPSPSTGTDTAQRNDSAQDDLLTYDGHDYSPPNTTIQSSPTDSFPRDASIYSSMFQSSFDLPRTLVNPIYADQDVSPTERAVQSFGLGIRGAQPSGQSSVHWTHHTTEQLNNASSYDTLNDRKDVPRQTANCASPQSQPCDREPRHIGEWRAICSPPPVDSGFAFHSPFLNVEHNRLLGAAFFIEEMSEDEKAEHWERLAFDKGRHSAKEWQAYYEEMVRPAYLAKVGRVEAAADAVSARDTTFPANNTHEVSASGFSGSAAAKENHEALLDAPQLGPGAEGSLITVKSPNKEACSPALLQGQVTPAAPLGANKVTTEPSSVKEDQCGAKVANMVDNDGGSCYANRHSHTGGQLPTGTSIVHNENHATDTPGPGDSKPTTDNPPTSPQVLSGYPSITPLSSKAPAFDPTLTPSLPAISRADTPVRRSPHFSQFPTEASEILHDIDNEDESRFHTVIISDIPTTVSLSDIVAKVRGGKMLSAKFIATAGMKTIPPLDTNATLIVFLSAQRAKAYADFCQQEGIFFESGGDDLEHVRATVQMIRTPTMSMHPRILFDLRERALTRVLFVIDAQHKWTAEQVVEQLVRHDWNLERPLVAGRDEDGILFFEFADVRDAAAAWRAVDRDRWYFDGASKGFLPDPCDRPLETLREVDDVANMLENWDIGGNSSSDGSDGEDTVVDTPATTANNSFATDGLESERTDDSAGDP</sequence>
<protein>
    <submittedName>
        <fullName evidence="1">Uncharacterized protein</fullName>
    </submittedName>
</protein>
<organism evidence="1 2">
    <name type="scientific">Vermiconidia calcicola</name>
    <dbReference type="NCBI Taxonomy" id="1690605"/>
    <lineage>
        <taxon>Eukaryota</taxon>
        <taxon>Fungi</taxon>
        <taxon>Dikarya</taxon>
        <taxon>Ascomycota</taxon>
        <taxon>Pezizomycotina</taxon>
        <taxon>Dothideomycetes</taxon>
        <taxon>Dothideomycetidae</taxon>
        <taxon>Mycosphaerellales</taxon>
        <taxon>Extremaceae</taxon>
        <taxon>Vermiconidia</taxon>
    </lineage>
</organism>
<dbReference type="Proteomes" id="UP001281147">
    <property type="component" value="Unassembled WGS sequence"/>
</dbReference>
<reference evidence="1" key="1">
    <citation type="submission" date="2023-07" db="EMBL/GenBank/DDBJ databases">
        <title>Black Yeasts Isolated from many extreme environments.</title>
        <authorList>
            <person name="Coleine C."/>
            <person name="Stajich J.E."/>
            <person name="Selbmann L."/>
        </authorList>
    </citation>
    <scope>NUCLEOTIDE SEQUENCE</scope>
    <source>
        <strain evidence="1">CCFEE 5714</strain>
    </source>
</reference>
<name>A0ACC3NMW3_9PEZI</name>
<gene>
    <name evidence="1" type="ORF">LTR37_005172</name>
</gene>
<proteinExistence type="predicted"/>
<comment type="caution">
    <text evidence="1">The sequence shown here is derived from an EMBL/GenBank/DDBJ whole genome shotgun (WGS) entry which is preliminary data.</text>
</comment>
<evidence type="ECO:0000313" key="1">
    <source>
        <dbReference type="EMBL" id="KAK3718359.1"/>
    </source>
</evidence>
<dbReference type="EMBL" id="JAUTXU010000032">
    <property type="protein sequence ID" value="KAK3718359.1"/>
    <property type="molecule type" value="Genomic_DNA"/>
</dbReference>
<accession>A0ACC3NMW3</accession>
<keyword evidence="2" id="KW-1185">Reference proteome</keyword>